<accession>A0A7W7WRZ8</accession>
<organism evidence="1 2">
    <name type="scientific">Micromonospora polyrhachis</name>
    <dbReference type="NCBI Taxonomy" id="1282883"/>
    <lineage>
        <taxon>Bacteria</taxon>
        <taxon>Bacillati</taxon>
        <taxon>Actinomycetota</taxon>
        <taxon>Actinomycetes</taxon>
        <taxon>Micromonosporales</taxon>
        <taxon>Micromonosporaceae</taxon>
        <taxon>Micromonospora</taxon>
    </lineage>
</organism>
<dbReference type="EMBL" id="JACHJW010000001">
    <property type="protein sequence ID" value="MBB4961786.1"/>
    <property type="molecule type" value="Genomic_DNA"/>
</dbReference>
<keyword evidence="2" id="KW-1185">Reference proteome</keyword>
<dbReference type="Proteomes" id="UP000578819">
    <property type="component" value="Unassembled WGS sequence"/>
</dbReference>
<name>A0A7W7WRZ8_9ACTN</name>
<sequence length="76" mass="8576">MPVDALPNFTIVLRGYDPAQVDAVVRRAAEARVSTDPAQRSAVLSELSNTRLLVKFRGYDRSQVDDYLRQVTNLLR</sequence>
<proteinExistence type="predicted"/>
<dbReference type="RefSeq" id="WP_184540285.1">
    <property type="nucleotide sequence ID" value="NZ_JACHJW010000001.1"/>
</dbReference>
<dbReference type="AlphaFoldDB" id="A0A7W7WRZ8"/>
<dbReference type="InterPro" id="IPR019933">
    <property type="entry name" value="DivIVA_domain"/>
</dbReference>
<protein>
    <submittedName>
        <fullName evidence="1">DivIVA domain-containing protein</fullName>
    </submittedName>
</protein>
<comment type="caution">
    <text evidence="1">The sequence shown here is derived from an EMBL/GenBank/DDBJ whole genome shotgun (WGS) entry which is preliminary data.</text>
</comment>
<evidence type="ECO:0000313" key="2">
    <source>
        <dbReference type="Proteomes" id="UP000578819"/>
    </source>
</evidence>
<reference evidence="1 2" key="1">
    <citation type="submission" date="2020-08" db="EMBL/GenBank/DDBJ databases">
        <title>Sequencing the genomes of 1000 actinobacteria strains.</title>
        <authorList>
            <person name="Klenk H.-P."/>
        </authorList>
    </citation>
    <scope>NUCLEOTIDE SEQUENCE [LARGE SCALE GENOMIC DNA]</scope>
    <source>
        <strain evidence="1 2">DSM 45886</strain>
    </source>
</reference>
<evidence type="ECO:0000313" key="1">
    <source>
        <dbReference type="EMBL" id="MBB4961786.1"/>
    </source>
</evidence>
<dbReference type="NCBIfam" id="TIGR03544">
    <property type="entry name" value="DivI1A_domain"/>
    <property type="match status" value="2"/>
</dbReference>
<gene>
    <name evidence="1" type="ORF">FHR38_005519</name>
</gene>